<dbReference type="GO" id="GO:0016020">
    <property type="term" value="C:membrane"/>
    <property type="evidence" value="ECO:0007669"/>
    <property type="project" value="InterPro"/>
</dbReference>
<dbReference type="OrthoDB" id="6474464at2759"/>
<evidence type="ECO:0000313" key="2">
    <source>
        <dbReference type="Proteomes" id="UP000235371"/>
    </source>
</evidence>
<dbReference type="Proteomes" id="UP000235371">
    <property type="component" value="Unassembled WGS sequence"/>
</dbReference>
<dbReference type="Pfam" id="PF04724">
    <property type="entry name" value="Glyco_transf_17"/>
    <property type="match status" value="1"/>
</dbReference>
<proteinExistence type="predicted"/>
<dbReference type="PANTHER" id="PTHR12224">
    <property type="entry name" value="BETA-1,4-MANNOSYL-GLYCOPROTEIN BETA-1,4-N-ACETYLGLUCOSAMINYL-TRANSFERASE"/>
    <property type="match status" value="1"/>
</dbReference>
<dbReference type="GeneID" id="36589001"/>
<gene>
    <name evidence="1" type="ORF">K444DRAFT_616436</name>
</gene>
<reference evidence="1 2" key="1">
    <citation type="submission" date="2016-04" db="EMBL/GenBank/DDBJ databases">
        <title>A degradative enzymes factory behind the ericoid mycorrhizal symbiosis.</title>
        <authorList>
            <consortium name="DOE Joint Genome Institute"/>
            <person name="Martino E."/>
            <person name="Morin E."/>
            <person name="Grelet G."/>
            <person name="Kuo A."/>
            <person name="Kohler A."/>
            <person name="Daghino S."/>
            <person name="Barry K."/>
            <person name="Choi C."/>
            <person name="Cichocki N."/>
            <person name="Clum A."/>
            <person name="Copeland A."/>
            <person name="Hainaut M."/>
            <person name="Haridas S."/>
            <person name="Labutti K."/>
            <person name="Lindquist E."/>
            <person name="Lipzen A."/>
            <person name="Khouja H.-R."/>
            <person name="Murat C."/>
            <person name="Ohm R."/>
            <person name="Olson A."/>
            <person name="Spatafora J."/>
            <person name="Veneault-Fourrey C."/>
            <person name="Henrissat B."/>
            <person name="Grigoriev I."/>
            <person name="Martin F."/>
            <person name="Perotto S."/>
        </authorList>
    </citation>
    <scope>NUCLEOTIDE SEQUENCE [LARGE SCALE GENOMIC DNA]</scope>
    <source>
        <strain evidence="1 2">E</strain>
    </source>
</reference>
<dbReference type="STRING" id="1095630.A0A2J6T0N5"/>
<protein>
    <submittedName>
        <fullName evidence="1">Glycosyltransferase family 17 protein</fullName>
    </submittedName>
</protein>
<keyword evidence="2" id="KW-1185">Reference proteome</keyword>
<dbReference type="InParanoid" id="A0A2J6T0N5"/>
<dbReference type="PANTHER" id="PTHR12224:SF0">
    <property type="entry name" value="BETA-1,4-MANNOSYL-GLYCOPROTEIN 4-BETA-N-ACETYLGLUCOSAMINYLTRANSFERASE"/>
    <property type="match status" value="1"/>
</dbReference>
<evidence type="ECO:0000313" key="1">
    <source>
        <dbReference type="EMBL" id="PMD56585.1"/>
    </source>
</evidence>
<dbReference type="GO" id="GO:0006044">
    <property type="term" value="P:N-acetylglucosamine metabolic process"/>
    <property type="evidence" value="ECO:0007669"/>
    <property type="project" value="TreeGrafter"/>
</dbReference>
<name>A0A2J6T0N5_9HELO</name>
<dbReference type="InterPro" id="IPR006813">
    <property type="entry name" value="Glyco_trans_17"/>
</dbReference>
<sequence length="393" mass="46296">MIPTKRTSLPLLLLLAIRHRWRRVLILLSLLYLLNAYNNQKHPFTTKPHTITSLSLEYERAHLSPSSSHRQLLPLSEASALCSAHNWRPWPHRGNGGRKVYDLFMLNDELDWLEIRLHTLAPYVDYFVILESAVTFTKQEKKLVLKENWDRFKEWHGMIIYKEVTGMPVDARRTWDLEDFQRNAMVLQGLGSVEGTEKAAKKGDVLIVSDVDEIPRPVSVVLLRECRTQKRVTIRSVFYYYGFQYRHKGKQWSHPQATVYAERRTILPVDLRNGEDSKIYFFWTWWDKAELWNGGWHCSTCFKTVEEVLSKMRSFSHVALNQEPFRDRARIVDRVRKGLDLWDRKGEVYDEIYGNVDIPEYLKEDRERWEFLLDRSGSNAAFQDYDPSATAGD</sequence>
<keyword evidence="1" id="KW-0808">Transferase</keyword>
<dbReference type="EMBL" id="KZ613848">
    <property type="protein sequence ID" value="PMD56585.1"/>
    <property type="molecule type" value="Genomic_DNA"/>
</dbReference>
<accession>A0A2J6T0N5</accession>
<dbReference type="AlphaFoldDB" id="A0A2J6T0N5"/>
<dbReference type="RefSeq" id="XP_024733489.1">
    <property type="nucleotide sequence ID" value="XM_024880924.1"/>
</dbReference>
<dbReference type="GO" id="GO:0003830">
    <property type="term" value="F:beta-1,4-mannosylglycoprotein 4-beta-N-acetylglucosaminyltransferase activity"/>
    <property type="evidence" value="ECO:0007669"/>
    <property type="project" value="InterPro"/>
</dbReference>
<organism evidence="1 2">
    <name type="scientific">Hyaloscypha bicolor E</name>
    <dbReference type="NCBI Taxonomy" id="1095630"/>
    <lineage>
        <taxon>Eukaryota</taxon>
        <taxon>Fungi</taxon>
        <taxon>Dikarya</taxon>
        <taxon>Ascomycota</taxon>
        <taxon>Pezizomycotina</taxon>
        <taxon>Leotiomycetes</taxon>
        <taxon>Helotiales</taxon>
        <taxon>Hyaloscyphaceae</taxon>
        <taxon>Hyaloscypha</taxon>
        <taxon>Hyaloscypha bicolor</taxon>
    </lineage>
</organism>